<proteinExistence type="predicted"/>
<dbReference type="GeneID" id="25792096"/>
<evidence type="ECO:0000313" key="2">
    <source>
        <dbReference type="Proteomes" id="UP000007115"/>
    </source>
</evidence>
<dbReference type="EMBL" id="ABDF02000090">
    <property type="protein sequence ID" value="EHK16729.1"/>
    <property type="molecule type" value="Genomic_DNA"/>
</dbReference>
<protein>
    <submittedName>
        <fullName evidence="1">Uncharacterized protein</fullName>
    </submittedName>
</protein>
<dbReference type="AlphaFoldDB" id="G9N9W1"/>
<organism evidence="1 2">
    <name type="scientific">Hypocrea virens (strain Gv29-8 / FGSC 10586)</name>
    <name type="common">Gliocladium virens</name>
    <name type="synonym">Trichoderma virens</name>
    <dbReference type="NCBI Taxonomy" id="413071"/>
    <lineage>
        <taxon>Eukaryota</taxon>
        <taxon>Fungi</taxon>
        <taxon>Dikarya</taxon>
        <taxon>Ascomycota</taxon>
        <taxon>Pezizomycotina</taxon>
        <taxon>Sordariomycetes</taxon>
        <taxon>Hypocreomycetidae</taxon>
        <taxon>Hypocreales</taxon>
        <taxon>Hypocreaceae</taxon>
        <taxon>Trichoderma</taxon>
    </lineage>
</organism>
<dbReference type="RefSeq" id="XP_013950926.1">
    <property type="nucleotide sequence ID" value="XM_014095451.1"/>
</dbReference>
<dbReference type="HOGENOM" id="CLU_2027061_0_0_1"/>
<keyword evidence="2" id="KW-1185">Reference proteome</keyword>
<dbReference type="VEuPathDB" id="FungiDB:TRIVIDRAFT_227580"/>
<comment type="caution">
    <text evidence="1">The sequence shown here is derived from an EMBL/GenBank/DDBJ whole genome shotgun (WGS) entry which is preliminary data.</text>
</comment>
<dbReference type="InParanoid" id="G9N9W1"/>
<name>G9N9W1_HYPVG</name>
<gene>
    <name evidence="1" type="ORF">TRIVIDRAFT_227580</name>
</gene>
<reference evidence="1 2" key="1">
    <citation type="journal article" date="2011" name="Genome Biol.">
        <title>Comparative genome sequence analysis underscores mycoparasitism as the ancestral life style of Trichoderma.</title>
        <authorList>
            <person name="Kubicek C.P."/>
            <person name="Herrera-Estrella A."/>
            <person name="Seidl-Seiboth V."/>
            <person name="Martinez D.A."/>
            <person name="Druzhinina I.S."/>
            <person name="Thon M."/>
            <person name="Zeilinger S."/>
            <person name="Casas-Flores S."/>
            <person name="Horwitz B.A."/>
            <person name="Mukherjee P.K."/>
            <person name="Mukherjee M."/>
            <person name="Kredics L."/>
            <person name="Alcaraz L.D."/>
            <person name="Aerts A."/>
            <person name="Antal Z."/>
            <person name="Atanasova L."/>
            <person name="Cervantes-Badillo M.G."/>
            <person name="Challacombe J."/>
            <person name="Chertkov O."/>
            <person name="McCluskey K."/>
            <person name="Coulpier F."/>
            <person name="Deshpande N."/>
            <person name="von Doehren H."/>
            <person name="Ebbole D.J."/>
            <person name="Esquivel-Naranjo E.U."/>
            <person name="Fekete E."/>
            <person name="Flipphi M."/>
            <person name="Glaser F."/>
            <person name="Gomez-Rodriguez E.Y."/>
            <person name="Gruber S."/>
            <person name="Han C."/>
            <person name="Henrissat B."/>
            <person name="Hermosa R."/>
            <person name="Hernandez-Onate M."/>
            <person name="Karaffa L."/>
            <person name="Kosti I."/>
            <person name="Le Crom S."/>
            <person name="Lindquist E."/>
            <person name="Lucas S."/>
            <person name="Luebeck M."/>
            <person name="Luebeck P.S."/>
            <person name="Margeot A."/>
            <person name="Metz B."/>
            <person name="Misra M."/>
            <person name="Nevalainen H."/>
            <person name="Omann M."/>
            <person name="Packer N."/>
            <person name="Perrone G."/>
            <person name="Uresti-Rivera E.E."/>
            <person name="Salamov A."/>
            <person name="Schmoll M."/>
            <person name="Seiboth B."/>
            <person name="Shapiro H."/>
            <person name="Sukno S."/>
            <person name="Tamayo-Ramos J.A."/>
            <person name="Tisch D."/>
            <person name="Wiest A."/>
            <person name="Wilkinson H.H."/>
            <person name="Zhang M."/>
            <person name="Coutinho P.M."/>
            <person name="Kenerley C.M."/>
            <person name="Monte E."/>
            <person name="Baker S.E."/>
            <person name="Grigoriev I.V."/>
        </authorList>
    </citation>
    <scope>NUCLEOTIDE SEQUENCE [LARGE SCALE GENOMIC DNA]</scope>
    <source>
        <strain evidence="2">Gv29-8 / FGSC 10586</strain>
    </source>
</reference>
<dbReference type="Proteomes" id="UP000007115">
    <property type="component" value="Unassembled WGS sequence"/>
</dbReference>
<sequence>MLSKLISSQGCSIQRTNLSPGFHFQDCDDATHTGPTADNQTADYLKRRLTLYLTCSTWVPVKAGLSVTTNQRDLGMLEARRLQYDESLKLTYLVNDSEHRTRSVPRRANSFIRMARTSAAGK</sequence>
<accession>G9N9W1</accession>
<evidence type="ECO:0000313" key="1">
    <source>
        <dbReference type="EMBL" id="EHK16729.1"/>
    </source>
</evidence>